<dbReference type="Pfam" id="PF20684">
    <property type="entry name" value="Fung_rhodopsin"/>
    <property type="match status" value="1"/>
</dbReference>
<evidence type="ECO:0000313" key="8">
    <source>
        <dbReference type="EMBL" id="KAG0649370.1"/>
    </source>
</evidence>
<feature type="transmembrane region" description="Helical" evidence="6">
    <location>
        <begin position="44"/>
        <end position="64"/>
    </location>
</feature>
<dbReference type="Proteomes" id="UP000785200">
    <property type="component" value="Unassembled WGS sequence"/>
</dbReference>
<evidence type="ECO:0000256" key="6">
    <source>
        <dbReference type="SAM" id="Phobius"/>
    </source>
</evidence>
<organism evidence="8 9">
    <name type="scientific">Hyphodiscus hymeniophilus</name>
    <dbReference type="NCBI Taxonomy" id="353542"/>
    <lineage>
        <taxon>Eukaryota</taxon>
        <taxon>Fungi</taxon>
        <taxon>Dikarya</taxon>
        <taxon>Ascomycota</taxon>
        <taxon>Pezizomycotina</taxon>
        <taxon>Leotiomycetes</taxon>
        <taxon>Helotiales</taxon>
        <taxon>Hyphodiscaceae</taxon>
        <taxon>Hyphodiscus</taxon>
    </lineage>
</organism>
<feature type="domain" description="Rhodopsin" evidence="7">
    <location>
        <begin position="61"/>
        <end position="279"/>
    </location>
</feature>
<dbReference type="PANTHER" id="PTHR33048:SF160">
    <property type="entry name" value="SAT4 FAMILY MEMBRANE PROTEIN"/>
    <property type="match status" value="1"/>
</dbReference>
<sequence length="292" mass="33599">MPNSTCQIYSNCTILDGANTNGTIFIAFYNASAPVPYWHQRMELATICIFNSLSLLIIVARVAYRWSWLHRFRGDDRWIAVAGVRMLNDVLDNVCCTDTLKVLLIGYFASQIGTNFEFGWAGYYIIASLIKISVCFTFLEILPHHRTALRYSVFGLATFIGLLGLTLTFAWYFQCTPFLSNFVWSIDATSCVNYDIFRWMWIGLSIPIDLLIVAVPLRILHQTRMPERERRILRLVFGANLLGTIACILGIYGVYFNRISEANEGFYHETVFIMMNDIEIFMYRNDPSYACH</sequence>
<keyword evidence="9" id="KW-1185">Reference proteome</keyword>
<evidence type="ECO:0000256" key="4">
    <source>
        <dbReference type="ARBA" id="ARBA00023136"/>
    </source>
</evidence>
<accession>A0A9P6VJZ6</accession>
<dbReference type="InterPro" id="IPR049326">
    <property type="entry name" value="Rhodopsin_dom_fungi"/>
</dbReference>
<dbReference type="OrthoDB" id="3934549at2759"/>
<proteinExistence type="inferred from homology"/>
<dbReference type="GO" id="GO:0016020">
    <property type="term" value="C:membrane"/>
    <property type="evidence" value="ECO:0007669"/>
    <property type="project" value="UniProtKB-SubCell"/>
</dbReference>
<name>A0A9P6VJZ6_9HELO</name>
<feature type="transmembrane region" description="Helical" evidence="6">
    <location>
        <begin position="151"/>
        <end position="173"/>
    </location>
</feature>
<dbReference type="PANTHER" id="PTHR33048">
    <property type="entry name" value="PTH11-LIKE INTEGRAL MEMBRANE PROTEIN (AFU_ORTHOLOGUE AFUA_5G11245)"/>
    <property type="match status" value="1"/>
</dbReference>
<reference evidence="8" key="1">
    <citation type="submission" date="2019-07" db="EMBL/GenBank/DDBJ databases">
        <title>Hyphodiscus hymeniophilus genome sequencing and assembly.</title>
        <authorList>
            <person name="Kramer G."/>
            <person name="Nodwell J."/>
        </authorList>
    </citation>
    <scope>NUCLEOTIDE SEQUENCE</scope>
    <source>
        <strain evidence="8">ATCC 34498</strain>
    </source>
</reference>
<feature type="transmembrane region" description="Helical" evidence="6">
    <location>
        <begin position="199"/>
        <end position="220"/>
    </location>
</feature>
<keyword evidence="4 6" id="KW-0472">Membrane</keyword>
<feature type="transmembrane region" description="Helical" evidence="6">
    <location>
        <begin position="232"/>
        <end position="255"/>
    </location>
</feature>
<gene>
    <name evidence="8" type="ORF">D0Z07_4120</name>
</gene>
<feature type="transmembrane region" description="Helical" evidence="6">
    <location>
        <begin position="120"/>
        <end position="139"/>
    </location>
</feature>
<evidence type="ECO:0000256" key="1">
    <source>
        <dbReference type="ARBA" id="ARBA00004141"/>
    </source>
</evidence>
<protein>
    <recommendedName>
        <fullName evidence="7">Rhodopsin domain-containing protein</fullName>
    </recommendedName>
</protein>
<comment type="caution">
    <text evidence="8">The sequence shown here is derived from an EMBL/GenBank/DDBJ whole genome shotgun (WGS) entry which is preliminary data.</text>
</comment>
<evidence type="ECO:0000256" key="3">
    <source>
        <dbReference type="ARBA" id="ARBA00022989"/>
    </source>
</evidence>
<evidence type="ECO:0000313" key="9">
    <source>
        <dbReference type="Proteomes" id="UP000785200"/>
    </source>
</evidence>
<comment type="subcellular location">
    <subcellularLocation>
        <location evidence="1">Membrane</location>
        <topology evidence="1">Multi-pass membrane protein</topology>
    </subcellularLocation>
</comment>
<dbReference type="AlphaFoldDB" id="A0A9P6VJZ6"/>
<dbReference type="EMBL" id="VNKQ01000008">
    <property type="protein sequence ID" value="KAG0649370.1"/>
    <property type="molecule type" value="Genomic_DNA"/>
</dbReference>
<evidence type="ECO:0000256" key="5">
    <source>
        <dbReference type="ARBA" id="ARBA00038359"/>
    </source>
</evidence>
<evidence type="ECO:0000256" key="2">
    <source>
        <dbReference type="ARBA" id="ARBA00022692"/>
    </source>
</evidence>
<keyword evidence="3 6" id="KW-1133">Transmembrane helix</keyword>
<evidence type="ECO:0000259" key="7">
    <source>
        <dbReference type="Pfam" id="PF20684"/>
    </source>
</evidence>
<keyword evidence="2 6" id="KW-0812">Transmembrane</keyword>
<dbReference type="InterPro" id="IPR052337">
    <property type="entry name" value="SAT4-like"/>
</dbReference>
<comment type="similarity">
    <text evidence="5">Belongs to the SAT4 family.</text>
</comment>